<organism evidence="1 2">
    <name type="scientific">Mycetomoellerius zeteki</name>
    <dbReference type="NCBI Taxonomy" id="64791"/>
    <lineage>
        <taxon>Eukaryota</taxon>
        <taxon>Metazoa</taxon>
        <taxon>Ecdysozoa</taxon>
        <taxon>Arthropoda</taxon>
        <taxon>Hexapoda</taxon>
        <taxon>Insecta</taxon>
        <taxon>Pterygota</taxon>
        <taxon>Neoptera</taxon>
        <taxon>Endopterygota</taxon>
        <taxon>Hymenoptera</taxon>
        <taxon>Apocrita</taxon>
        <taxon>Aculeata</taxon>
        <taxon>Formicoidea</taxon>
        <taxon>Formicidae</taxon>
        <taxon>Myrmicinae</taxon>
        <taxon>Mycetomoellerius</taxon>
    </lineage>
</organism>
<dbReference type="Proteomes" id="UP000075809">
    <property type="component" value="Unassembled WGS sequence"/>
</dbReference>
<evidence type="ECO:0000313" key="2">
    <source>
        <dbReference type="Proteomes" id="UP000075809"/>
    </source>
</evidence>
<dbReference type="AlphaFoldDB" id="A0A151WSB6"/>
<dbReference type="EMBL" id="KQ982773">
    <property type="protein sequence ID" value="KYQ50799.1"/>
    <property type="molecule type" value="Genomic_DNA"/>
</dbReference>
<protein>
    <submittedName>
        <fullName evidence="1">Uncharacterized protein</fullName>
    </submittedName>
</protein>
<sequence>MSPLLLLLSFRSSSSSSRGHSTVAFVHLCVDVEQGAVVRLISANTYSLLRHTSPPFRSPATPPRVGPLSLLPLRGNLTSMPSPLPRTLDLSVTNAYPPPSGIGNHFHEFIPDAGFEKPMSRGLLLAHLRDRVFVRLSIPPSLPCVWESMGSR</sequence>
<reference evidence="1 2" key="1">
    <citation type="submission" date="2015-09" db="EMBL/GenBank/DDBJ databases">
        <title>Trachymyrmex zeteki WGS genome.</title>
        <authorList>
            <person name="Nygaard S."/>
            <person name="Hu H."/>
            <person name="Boomsma J."/>
            <person name="Zhang G."/>
        </authorList>
    </citation>
    <scope>NUCLEOTIDE SEQUENCE [LARGE SCALE GENOMIC DNA]</scope>
    <source>
        <strain evidence="1">Tzet28-1</strain>
        <tissue evidence="1">Whole body</tissue>
    </source>
</reference>
<keyword evidence="2" id="KW-1185">Reference proteome</keyword>
<proteinExistence type="predicted"/>
<accession>A0A151WSB6</accession>
<gene>
    <name evidence="1" type="ORF">ALC60_10123</name>
</gene>
<name>A0A151WSB6_9HYME</name>
<evidence type="ECO:0000313" key="1">
    <source>
        <dbReference type="EMBL" id="KYQ50799.1"/>
    </source>
</evidence>